<reference evidence="2" key="1">
    <citation type="submission" date="2019-09" db="EMBL/GenBank/DDBJ databases">
        <title>Draft genome information of white flower Hibiscus syriacus.</title>
        <authorList>
            <person name="Kim Y.-M."/>
        </authorList>
    </citation>
    <scope>NUCLEOTIDE SEQUENCE [LARGE SCALE GENOMIC DNA]</scope>
    <source>
        <strain evidence="2">YM2019G1</strain>
    </source>
</reference>
<keyword evidence="3" id="KW-1185">Reference proteome</keyword>
<evidence type="ECO:0000256" key="1">
    <source>
        <dbReference type="SAM" id="MobiDB-lite"/>
    </source>
</evidence>
<dbReference type="Proteomes" id="UP000436088">
    <property type="component" value="Unassembled WGS sequence"/>
</dbReference>
<name>A0A6A2ZCI0_HIBSY</name>
<organism evidence="2 3">
    <name type="scientific">Hibiscus syriacus</name>
    <name type="common">Rose of Sharon</name>
    <dbReference type="NCBI Taxonomy" id="106335"/>
    <lineage>
        <taxon>Eukaryota</taxon>
        <taxon>Viridiplantae</taxon>
        <taxon>Streptophyta</taxon>
        <taxon>Embryophyta</taxon>
        <taxon>Tracheophyta</taxon>
        <taxon>Spermatophyta</taxon>
        <taxon>Magnoliopsida</taxon>
        <taxon>eudicotyledons</taxon>
        <taxon>Gunneridae</taxon>
        <taxon>Pentapetalae</taxon>
        <taxon>rosids</taxon>
        <taxon>malvids</taxon>
        <taxon>Malvales</taxon>
        <taxon>Malvaceae</taxon>
        <taxon>Malvoideae</taxon>
        <taxon>Hibiscus</taxon>
    </lineage>
</organism>
<dbReference type="PANTHER" id="PTHR47289:SF2">
    <property type="entry name" value="TRANSCRIPTION FACTOR, PUTATIVE (DUF1664)-RELATED"/>
    <property type="match status" value="1"/>
</dbReference>
<gene>
    <name evidence="2" type="ORF">F3Y22_tig00110940pilonHSYRG00321</name>
</gene>
<dbReference type="EMBL" id="VEPZ02001172">
    <property type="protein sequence ID" value="KAE8689303.1"/>
    <property type="molecule type" value="Genomic_DNA"/>
</dbReference>
<dbReference type="PANTHER" id="PTHR47289">
    <property type="entry name" value="TRANSCRIPTION FACTOR, PUTATIVE (DUF1664)-RELATED"/>
    <property type="match status" value="1"/>
</dbReference>
<comment type="caution">
    <text evidence="2">The sequence shown here is derived from an EMBL/GenBank/DDBJ whole genome shotgun (WGS) entry which is preliminary data.</text>
</comment>
<evidence type="ECO:0000313" key="2">
    <source>
        <dbReference type="EMBL" id="KAE8689303.1"/>
    </source>
</evidence>
<evidence type="ECO:0000313" key="3">
    <source>
        <dbReference type="Proteomes" id="UP000436088"/>
    </source>
</evidence>
<protein>
    <submittedName>
        <fullName evidence="2">Uncharacterized protein</fullName>
    </submittedName>
</protein>
<feature type="region of interest" description="Disordered" evidence="1">
    <location>
        <begin position="1"/>
        <end position="24"/>
    </location>
</feature>
<sequence>MDNNEDLELISPFDETSSTSQERKFKRLEKVKTISENTSPIEALDCGTSEPHVVEELKSGSLYEGSFDEENELSSGFDVLGVERNRSDSVAKWALDFDSMTEEVDGNVEGQSQEKRIRYFEPEKTYFAIDDHDGNSSKDMVGIAFEDVAEDERGDEREFMEVESEETIVKHGISDTLCSDEIKSAKNSHENLSPQVVENIFWVGSIISSVSDFVSVAFKIVYRQLKHDDSTPSVNKPRNDYLVAQVNTLRQELQILASNRPITIVTGRGTCYDCFHSNKLLA</sequence>
<accession>A0A6A2ZCI0</accession>
<dbReference type="AlphaFoldDB" id="A0A6A2ZCI0"/>
<proteinExistence type="predicted"/>